<organism evidence="4 5">
    <name type="scientific">Natronobacterium haloterrestre</name>
    <name type="common">Halobiforma haloterrestris</name>
    <dbReference type="NCBI Taxonomy" id="148448"/>
    <lineage>
        <taxon>Archaea</taxon>
        <taxon>Methanobacteriati</taxon>
        <taxon>Methanobacteriota</taxon>
        <taxon>Stenosarchaea group</taxon>
        <taxon>Halobacteria</taxon>
        <taxon>Halobacteriales</taxon>
        <taxon>Natrialbaceae</taxon>
        <taxon>Natronobacterium</taxon>
    </lineage>
</organism>
<dbReference type="Gene3D" id="2.30.39.10">
    <property type="entry name" value="Alpha-1-antitrypsin, domain 1"/>
    <property type="match status" value="1"/>
</dbReference>
<gene>
    <name evidence="4" type="ORF">SAMN05444422_10143</name>
</gene>
<reference evidence="5" key="1">
    <citation type="submission" date="2016-10" db="EMBL/GenBank/DDBJ databases">
        <authorList>
            <person name="Varghese N."/>
            <person name="Submissions S."/>
        </authorList>
    </citation>
    <scope>NUCLEOTIDE SEQUENCE [LARGE SCALE GENOMIC DNA]</scope>
    <source>
        <strain evidence="5">DSM 13078</strain>
    </source>
</reference>
<sequence>MRQERSNVRFTLEKAFRGVDCRFTQPMSTDIPARRRTFLALTGAVLSAAAGCTSDDSARDGGDGTEPGTGPENDGFDGYEPPEFPQLEPVTDPEIDLEMDVLAEQVRGNVAFSLAALDELRAAEPEANLFFSPYSISVALAMTYAGARGETAAEMAETLRYELAGSGDDERADLHAAFGALEDEFERRNEDGAEVATQEWAQGEEDGDLGFQLSSANAVWADEGYPFDEAYFDLLETYYDAGEHAVDFSGNPEGAREEINAWVEDRTNDRIEDLLPERSVTPATRLVLTNAVYFLAAWKHDFDPEATEPGPFTGIDGTETEVELMSQSAELRYAEIDGHQLVELPYANGDTSMIVVLPGEGEFESFERSFTVDRLATLLEEASRSEVDLTMPKFGIESKFSLVETLERLGMERAFGPEADFGGMLEGDGGLFVDDIVHQSFVEVDEEGTEAAAATAVLMGESGPPDRVEMTVDRPFLFYVRDRPTETPLFVGRVVDGETLQEG</sequence>
<dbReference type="AlphaFoldDB" id="A0A1I1CZH6"/>
<accession>A0A1I1CZH6</accession>
<keyword evidence="5" id="KW-1185">Reference proteome</keyword>
<dbReference type="GO" id="GO:0004867">
    <property type="term" value="F:serine-type endopeptidase inhibitor activity"/>
    <property type="evidence" value="ECO:0007669"/>
    <property type="project" value="InterPro"/>
</dbReference>
<dbReference type="CDD" id="cd19590">
    <property type="entry name" value="serpin_thermopin-like"/>
    <property type="match status" value="1"/>
</dbReference>
<evidence type="ECO:0000259" key="3">
    <source>
        <dbReference type="SMART" id="SM00093"/>
    </source>
</evidence>
<dbReference type="InterPro" id="IPR042185">
    <property type="entry name" value="Serpin_sf_2"/>
</dbReference>
<dbReference type="SUPFAM" id="SSF56574">
    <property type="entry name" value="Serpins"/>
    <property type="match status" value="1"/>
</dbReference>
<protein>
    <submittedName>
        <fullName evidence="4">Serpin B</fullName>
    </submittedName>
</protein>
<feature type="domain" description="Serpin" evidence="3">
    <location>
        <begin position="114"/>
        <end position="497"/>
    </location>
</feature>
<dbReference type="EMBL" id="FOKW01000001">
    <property type="protein sequence ID" value="SFB67476.1"/>
    <property type="molecule type" value="Genomic_DNA"/>
</dbReference>
<dbReference type="SMART" id="SM00093">
    <property type="entry name" value="SERPIN"/>
    <property type="match status" value="1"/>
</dbReference>
<proteinExistence type="inferred from homology"/>
<feature type="region of interest" description="Disordered" evidence="2">
    <location>
        <begin position="52"/>
        <end position="88"/>
    </location>
</feature>
<comment type="similarity">
    <text evidence="1">Belongs to the serpin family.</text>
</comment>
<dbReference type="Gene3D" id="3.30.497.10">
    <property type="entry name" value="Antithrombin, subunit I, domain 2"/>
    <property type="match status" value="1"/>
</dbReference>
<dbReference type="InterPro" id="IPR036186">
    <property type="entry name" value="Serpin_sf"/>
</dbReference>
<name>A0A1I1CZH6_NATHA</name>
<dbReference type="Pfam" id="PF00079">
    <property type="entry name" value="Serpin"/>
    <property type="match status" value="1"/>
</dbReference>
<dbReference type="InterPro" id="IPR042178">
    <property type="entry name" value="Serpin_sf_1"/>
</dbReference>
<dbReference type="InterPro" id="IPR000215">
    <property type="entry name" value="Serpin_fam"/>
</dbReference>
<dbReference type="Proteomes" id="UP000199161">
    <property type="component" value="Unassembled WGS sequence"/>
</dbReference>
<dbReference type="GO" id="GO:0005615">
    <property type="term" value="C:extracellular space"/>
    <property type="evidence" value="ECO:0007669"/>
    <property type="project" value="InterPro"/>
</dbReference>
<evidence type="ECO:0000313" key="5">
    <source>
        <dbReference type="Proteomes" id="UP000199161"/>
    </source>
</evidence>
<dbReference type="PROSITE" id="PS00284">
    <property type="entry name" value="SERPIN"/>
    <property type="match status" value="1"/>
</dbReference>
<dbReference type="PANTHER" id="PTHR11461">
    <property type="entry name" value="SERINE PROTEASE INHIBITOR, SERPIN"/>
    <property type="match status" value="1"/>
</dbReference>
<evidence type="ECO:0000256" key="2">
    <source>
        <dbReference type="SAM" id="MobiDB-lite"/>
    </source>
</evidence>
<dbReference type="PANTHER" id="PTHR11461:SF211">
    <property type="entry name" value="GH10112P-RELATED"/>
    <property type="match status" value="1"/>
</dbReference>
<evidence type="ECO:0000313" key="4">
    <source>
        <dbReference type="EMBL" id="SFB67476.1"/>
    </source>
</evidence>
<evidence type="ECO:0000256" key="1">
    <source>
        <dbReference type="RuleBase" id="RU000411"/>
    </source>
</evidence>
<dbReference type="InterPro" id="IPR023795">
    <property type="entry name" value="Serpin_CS"/>
</dbReference>
<dbReference type="InterPro" id="IPR023796">
    <property type="entry name" value="Serpin_dom"/>
</dbReference>